<evidence type="ECO:0000313" key="5">
    <source>
        <dbReference type="Proteomes" id="UP000295678"/>
    </source>
</evidence>
<keyword evidence="5" id="KW-1185">Reference proteome</keyword>
<accession>A0A4R3MMX8</accession>
<dbReference type="Proteomes" id="UP000295678">
    <property type="component" value="Unassembled WGS sequence"/>
</dbReference>
<dbReference type="AlphaFoldDB" id="A0A4R3MMX8"/>
<dbReference type="EMBL" id="SMAK01000001">
    <property type="protein sequence ID" value="TCT13366.1"/>
    <property type="molecule type" value="Genomic_DNA"/>
</dbReference>
<organism evidence="4 5">
    <name type="scientific">Tepidamorphus gemmatus</name>
    <dbReference type="NCBI Taxonomy" id="747076"/>
    <lineage>
        <taxon>Bacteria</taxon>
        <taxon>Pseudomonadati</taxon>
        <taxon>Pseudomonadota</taxon>
        <taxon>Alphaproteobacteria</taxon>
        <taxon>Hyphomicrobiales</taxon>
        <taxon>Tepidamorphaceae</taxon>
        <taxon>Tepidamorphus</taxon>
    </lineage>
</organism>
<evidence type="ECO:0000256" key="2">
    <source>
        <dbReference type="SAM" id="SignalP"/>
    </source>
</evidence>
<dbReference type="OrthoDB" id="5643626at2"/>
<reference evidence="4 5" key="1">
    <citation type="submission" date="2019-03" db="EMBL/GenBank/DDBJ databases">
        <title>Genomic Encyclopedia of Type Strains, Phase IV (KMG-IV): sequencing the most valuable type-strain genomes for metagenomic binning, comparative biology and taxonomic classification.</title>
        <authorList>
            <person name="Goeker M."/>
        </authorList>
    </citation>
    <scope>NUCLEOTIDE SEQUENCE [LARGE SCALE GENOMIC DNA]</scope>
    <source>
        <strain evidence="4 5">DSM 19345</strain>
    </source>
</reference>
<comment type="caution">
    <text evidence="4">The sequence shown here is derived from an EMBL/GenBank/DDBJ whole genome shotgun (WGS) entry which is preliminary data.</text>
</comment>
<dbReference type="InterPro" id="IPR027385">
    <property type="entry name" value="Beta-barrel_OMP"/>
</dbReference>
<dbReference type="SUPFAM" id="SSF56925">
    <property type="entry name" value="OMPA-like"/>
    <property type="match status" value="1"/>
</dbReference>
<feature type="domain" description="Outer membrane protein beta-barrel" evidence="3">
    <location>
        <begin position="15"/>
        <end position="258"/>
    </location>
</feature>
<evidence type="ECO:0000313" key="4">
    <source>
        <dbReference type="EMBL" id="TCT13366.1"/>
    </source>
</evidence>
<dbReference type="InterPro" id="IPR011250">
    <property type="entry name" value="OMP/PagP_B-barrel"/>
</dbReference>
<sequence>MRAVRPLILGLSATTLLGGASALAADMPAPYFEPLPEAVVGGWYLRGYIGMTNQSVDKIDNVLFAAPAVFQFLDSGGFDSSPLFGAGVGYRFNDWIRVDVTGEYRGKAAFRALDRYDITGDGIWDGTNDYSASKSEWLFLANAYVDLGTWYGITPYVGAGIGTSRNTISHFQDVNVPNNAVAYAGDSSKWDFAWALHAGVGYEVTPAFTVDLGYRYINLGDAQSGDLIASDGTNVIYNPMYFKDITSHDVYLGVRYAFN</sequence>
<feature type="chain" id="PRO_5020878103" evidence="2">
    <location>
        <begin position="25"/>
        <end position="259"/>
    </location>
</feature>
<dbReference type="RefSeq" id="WP_132804760.1">
    <property type="nucleotide sequence ID" value="NZ_SMAK01000001.1"/>
</dbReference>
<dbReference type="Gene3D" id="2.40.160.20">
    <property type="match status" value="1"/>
</dbReference>
<name>A0A4R3MMX8_9HYPH</name>
<gene>
    <name evidence="4" type="ORF">EDC22_101230</name>
</gene>
<evidence type="ECO:0000259" key="3">
    <source>
        <dbReference type="Pfam" id="PF13505"/>
    </source>
</evidence>
<dbReference type="Pfam" id="PF13505">
    <property type="entry name" value="OMP_b-brl"/>
    <property type="match status" value="1"/>
</dbReference>
<keyword evidence="1 2" id="KW-0732">Signal</keyword>
<protein>
    <submittedName>
        <fullName evidence="4">Putative outer membrane protein</fullName>
    </submittedName>
</protein>
<proteinExistence type="predicted"/>
<evidence type="ECO:0000256" key="1">
    <source>
        <dbReference type="ARBA" id="ARBA00022729"/>
    </source>
</evidence>
<feature type="signal peptide" evidence="2">
    <location>
        <begin position="1"/>
        <end position="24"/>
    </location>
</feature>